<feature type="transmembrane region" description="Helical" evidence="2">
    <location>
        <begin position="45"/>
        <end position="62"/>
    </location>
</feature>
<evidence type="ECO:0000256" key="1">
    <source>
        <dbReference type="SAM" id="MobiDB-lite"/>
    </source>
</evidence>
<dbReference type="InterPro" id="IPR025314">
    <property type="entry name" value="DUF4219"/>
</dbReference>
<reference evidence="4" key="1">
    <citation type="journal article" date="2005" name="BMC Biol.">
        <title>The sequence of rice chromosomes 11 and 12, rich in disease resistance genes and recent gene duplications.</title>
        <authorList>
            <consortium name="The rice chromosomes 11 and 12 sequencing consortia"/>
        </authorList>
    </citation>
    <scope>NUCLEOTIDE SEQUENCE [LARGE SCALE GENOMIC DNA]</scope>
</reference>
<feature type="domain" description="DUF4219" evidence="3">
    <location>
        <begin position="107"/>
        <end position="133"/>
    </location>
</feature>
<organism evidence="4">
    <name type="scientific">Oryza sativa subsp. japonica</name>
    <name type="common">Rice</name>
    <dbReference type="NCBI Taxonomy" id="39947"/>
    <lineage>
        <taxon>Eukaryota</taxon>
        <taxon>Viridiplantae</taxon>
        <taxon>Streptophyta</taxon>
        <taxon>Embryophyta</taxon>
        <taxon>Tracheophyta</taxon>
        <taxon>Spermatophyta</taxon>
        <taxon>Magnoliopsida</taxon>
        <taxon>Liliopsida</taxon>
        <taxon>Poales</taxon>
        <taxon>Poaceae</taxon>
        <taxon>BOP clade</taxon>
        <taxon>Oryzoideae</taxon>
        <taxon>Oryzeae</taxon>
        <taxon>Oryzinae</taxon>
        <taxon>Oryza</taxon>
        <taxon>Oryza sativa</taxon>
    </lineage>
</organism>
<sequence length="276" mass="30677">MDVIKPRVMGSDPSILASLCMFQFCTIKGEKKTPKSCKQFRQHQKLCFCCLFVYSIVFYVFLCSSTFNARTPGGSSGRASGSGGNDRGLVIHRVVKESGSSTNYPVLTKTNYNDWALLMKIKLRARCLWDAVECGRAAVELHEDRMALDGICSTVPPEMISTLATKASVKEAWDCIKTMRVGDDRIRKASAQREITGRLKAAEDYQPPPSSQNTDGKLYLTEEEWLECHKKEQEAKRSGAGSSGRNKRRGRKGCTGGSSDGSTYRRLFGPSIIFER</sequence>
<dbReference type="Pfam" id="PF13961">
    <property type="entry name" value="DUF4219"/>
    <property type="match status" value="1"/>
</dbReference>
<accession>Q2R8K5</accession>
<protein>
    <recommendedName>
        <fullName evidence="3">DUF4219 domain-containing protein</fullName>
    </recommendedName>
</protein>
<name>Q2R8K5_ORYSJ</name>
<evidence type="ECO:0000256" key="2">
    <source>
        <dbReference type="SAM" id="Phobius"/>
    </source>
</evidence>
<evidence type="ECO:0000259" key="3">
    <source>
        <dbReference type="Pfam" id="PF13961"/>
    </source>
</evidence>
<reference evidence="4" key="3">
    <citation type="submission" date="2006-01" db="EMBL/GenBank/DDBJ databases">
        <authorList>
            <person name="Buell R."/>
        </authorList>
    </citation>
    <scope>NUCLEOTIDE SEQUENCE</scope>
</reference>
<keyword evidence="2" id="KW-1133">Transmembrane helix</keyword>
<dbReference type="EMBL" id="DP000010">
    <property type="protein sequence ID" value="ABA92214.1"/>
    <property type="molecule type" value="Genomic_DNA"/>
</dbReference>
<reference evidence="4" key="2">
    <citation type="submission" date="2005-04" db="EMBL/GenBank/DDBJ databases">
        <authorList>
            <person name="Buell C.R."/>
            <person name="Wing R.A."/>
            <person name="McCombie W.A."/>
            <person name="Ouyang S."/>
        </authorList>
    </citation>
    <scope>NUCLEOTIDE SEQUENCE</scope>
</reference>
<dbReference type="AlphaFoldDB" id="Q2R8K5"/>
<keyword evidence="2" id="KW-0472">Membrane</keyword>
<proteinExistence type="predicted"/>
<keyword evidence="2" id="KW-0812">Transmembrane</keyword>
<gene>
    <name evidence="4" type="ordered locus">LOC_Os11g11870</name>
</gene>
<evidence type="ECO:0000313" key="4">
    <source>
        <dbReference type="EMBL" id="ABA92214.1"/>
    </source>
</evidence>
<feature type="region of interest" description="Disordered" evidence="1">
    <location>
        <begin position="230"/>
        <end position="263"/>
    </location>
</feature>